<feature type="compositionally biased region" description="Low complexity" evidence="6">
    <location>
        <begin position="7"/>
        <end position="26"/>
    </location>
</feature>
<protein>
    <submittedName>
        <fullName evidence="8">AAA family ATPase</fullName>
    </submittedName>
</protein>
<keyword evidence="3 5" id="KW-0347">Helicase</keyword>
<comment type="caution">
    <text evidence="8">The sequence shown here is derived from an EMBL/GenBank/DDBJ whole genome shotgun (WGS) entry which is preliminary data.</text>
</comment>
<dbReference type="Pfam" id="PF13538">
    <property type="entry name" value="UvrD_C_2"/>
    <property type="match status" value="1"/>
</dbReference>
<dbReference type="PROSITE" id="PS51198">
    <property type="entry name" value="UVRD_HELICASE_ATP_BIND"/>
    <property type="match status" value="1"/>
</dbReference>
<feature type="compositionally biased region" description="Low complexity" evidence="6">
    <location>
        <begin position="204"/>
        <end position="258"/>
    </location>
</feature>
<dbReference type="Proteomes" id="UP001183607">
    <property type="component" value="Unassembled WGS sequence"/>
</dbReference>
<evidence type="ECO:0000256" key="4">
    <source>
        <dbReference type="ARBA" id="ARBA00022840"/>
    </source>
</evidence>
<dbReference type="SUPFAM" id="SSF52540">
    <property type="entry name" value="P-loop containing nucleoside triphosphate hydrolases"/>
    <property type="match status" value="1"/>
</dbReference>
<dbReference type="PANTHER" id="PTHR11070:SF45">
    <property type="entry name" value="DNA 3'-5' HELICASE"/>
    <property type="match status" value="1"/>
</dbReference>
<reference evidence="9" key="1">
    <citation type="submission" date="2023-07" db="EMBL/GenBank/DDBJ databases">
        <title>30 novel species of actinomycetes from the DSMZ collection.</title>
        <authorList>
            <person name="Nouioui I."/>
        </authorList>
    </citation>
    <scope>NUCLEOTIDE SEQUENCE [LARGE SCALE GENOMIC DNA]</scope>
    <source>
        <strain evidence="9">DSM 41982</strain>
    </source>
</reference>
<accession>A0ABD5EGY6</accession>
<feature type="region of interest" description="Disordered" evidence="6">
    <location>
        <begin position="202"/>
        <end position="258"/>
    </location>
</feature>
<dbReference type="InterPro" id="IPR027417">
    <property type="entry name" value="P-loop_NTPase"/>
</dbReference>
<feature type="binding site" evidence="5">
    <location>
        <begin position="341"/>
        <end position="348"/>
    </location>
    <ligand>
        <name>ATP</name>
        <dbReference type="ChEBI" id="CHEBI:30616"/>
    </ligand>
</feature>
<dbReference type="GO" id="GO:0005524">
    <property type="term" value="F:ATP binding"/>
    <property type="evidence" value="ECO:0007669"/>
    <property type="project" value="UniProtKB-UniRule"/>
</dbReference>
<dbReference type="PANTHER" id="PTHR11070">
    <property type="entry name" value="UVRD / RECB / PCRA DNA HELICASE FAMILY MEMBER"/>
    <property type="match status" value="1"/>
</dbReference>
<name>A0ABD5EGY6_9ACTN</name>
<evidence type="ECO:0000256" key="3">
    <source>
        <dbReference type="ARBA" id="ARBA00022806"/>
    </source>
</evidence>
<dbReference type="InterPro" id="IPR000212">
    <property type="entry name" value="DNA_helicase_UvrD/REP"/>
</dbReference>
<feature type="region of interest" description="Disordered" evidence="6">
    <location>
        <begin position="1"/>
        <end position="59"/>
    </location>
</feature>
<dbReference type="AlphaFoldDB" id="A0ABD5EGY6"/>
<evidence type="ECO:0000256" key="6">
    <source>
        <dbReference type="SAM" id="MobiDB-lite"/>
    </source>
</evidence>
<feature type="compositionally biased region" description="Pro residues" evidence="6">
    <location>
        <begin position="27"/>
        <end position="40"/>
    </location>
</feature>
<dbReference type="InterPro" id="IPR027785">
    <property type="entry name" value="UvrD-like_helicase_C"/>
</dbReference>
<proteinExistence type="predicted"/>
<dbReference type="InterPro" id="IPR014016">
    <property type="entry name" value="UvrD-like_ATP-bd"/>
</dbReference>
<keyword evidence="2 5" id="KW-0378">Hydrolase</keyword>
<evidence type="ECO:0000256" key="2">
    <source>
        <dbReference type="ARBA" id="ARBA00022801"/>
    </source>
</evidence>
<dbReference type="EMBL" id="JAVRER010000078">
    <property type="protein sequence ID" value="MDT0419460.1"/>
    <property type="molecule type" value="Genomic_DNA"/>
</dbReference>
<organism evidence="8 9">
    <name type="scientific">Streptomyces evansiae</name>
    <dbReference type="NCBI Taxonomy" id="3075535"/>
    <lineage>
        <taxon>Bacteria</taxon>
        <taxon>Bacillati</taxon>
        <taxon>Actinomycetota</taxon>
        <taxon>Actinomycetes</taxon>
        <taxon>Kitasatosporales</taxon>
        <taxon>Streptomycetaceae</taxon>
        <taxon>Streptomyces</taxon>
    </lineage>
</organism>
<evidence type="ECO:0000256" key="1">
    <source>
        <dbReference type="ARBA" id="ARBA00022741"/>
    </source>
</evidence>
<feature type="compositionally biased region" description="Low complexity" evidence="6">
    <location>
        <begin position="41"/>
        <end position="57"/>
    </location>
</feature>
<dbReference type="RefSeq" id="WP_311677700.1">
    <property type="nucleotide sequence ID" value="NZ_JAVRER010000078.1"/>
</dbReference>
<evidence type="ECO:0000259" key="7">
    <source>
        <dbReference type="PROSITE" id="PS51198"/>
    </source>
</evidence>
<dbReference type="GO" id="GO:0016787">
    <property type="term" value="F:hydrolase activity"/>
    <property type="evidence" value="ECO:0007669"/>
    <property type="project" value="UniProtKB-UniRule"/>
</dbReference>
<dbReference type="GO" id="GO:0003678">
    <property type="term" value="F:DNA helicase activity"/>
    <property type="evidence" value="ECO:0007669"/>
    <property type="project" value="UniProtKB-ARBA"/>
</dbReference>
<feature type="domain" description="UvrD-like helicase ATP-binding" evidence="7">
    <location>
        <begin position="320"/>
        <end position="664"/>
    </location>
</feature>
<keyword evidence="1 5" id="KW-0547">Nucleotide-binding</keyword>
<keyword evidence="4 5" id="KW-0067">ATP-binding</keyword>
<gene>
    <name evidence="8" type="ORF">RM574_28700</name>
</gene>
<evidence type="ECO:0000256" key="5">
    <source>
        <dbReference type="PROSITE-ProRule" id="PRU00560"/>
    </source>
</evidence>
<sequence>MTPKPPSADASPTSSDMPTPSTTCGPSPTPVPPSVSPAPAPAAATPAEPEAPAPLRAARAHHARCRAAVEAAREAAHDHVLSGATVSASGADAEVLGRALRGHARDLDELPPGPLFFARIDFVPESARAGEHAGQRYHLGRRRVSEDPTVPPLVVDWRAPVARAFYRASPAEPYGLARRRRFGWAPGADGADDALTAYEDEYPESPQASEPAEAPAPAEGPGAPAPAEGPGASAPAEVPGAAGASAETSAAGASAETSAAGASAETSAAGASAETSAAGASADTSAAGASADTSAAPTSPLLLAEIERPRSGPLRDIAATLQPEQDALVRAPLDVSVCVQGAPGTGKTAVGLHRVAYLLYAHPRRLSRAGVLVLGPNPAFLRHIAEVLPALGESGVRQSTLTALLDHGPARTTDPAPAARLKHDPRLATVLRRALHALTAAPGDADASLTVPDGSALWRVDAEAVREALAPIRTAVGDGTLPYRAGRERFRARLLALVRARAERRAGPRTAAWERRVAHGRPVRTLLDTLWPQTRPEDVLRATLAQPELYAAGLLDADACEALRRPATSRARTAADLVLLDEAAGLLAHPPVFGHIVVDEAQDLSPMECRAVARRLGAAGSLTVLGDLAQGTTPWAARDWPTHLAHLGRPATAYTELTTGYRVPAPVLDLASRLLPRIAPTLRPPRSLRAEPTALATTRATDPATLAAAVRRALERPGTVAVLCAEELPVRAMLDAHGLAPTDRLTVVPACLAKGLEFDHVVLHDPAAVRASTPRGDQLLYVALTRAVTSLHILHGGPSPLGASDRNDP</sequence>
<dbReference type="Gene3D" id="3.40.50.300">
    <property type="entry name" value="P-loop containing nucleotide triphosphate hydrolases"/>
    <property type="match status" value="2"/>
</dbReference>
<evidence type="ECO:0000313" key="9">
    <source>
        <dbReference type="Proteomes" id="UP001183607"/>
    </source>
</evidence>
<evidence type="ECO:0000313" key="8">
    <source>
        <dbReference type="EMBL" id="MDT0419460.1"/>
    </source>
</evidence>